<dbReference type="Pfam" id="PF19054">
    <property type="entry name" value="DUF5753"/>
    <property type="match status" value="1"/>
</dbReference>
<evidence type="ECO:0000313" key="3">
    <source>
        <dbReference type="EMBL" id="QTR02492.1"/>
    </source>
</evidence>
<protein>
    <recommendedName>
        <fullName evidence="1">DUF5753 domain-containing protein</fullName>
    </recommendedName>
</protein>
<reference evidence="2 5" key="1">
    <citation type="submission" date="2021-01" db="EMBL/GenBank/DDBJ databases">
        <title>Sequencing the genomes of 1000 actinobacteria strains.</title>
        <authorList>
            <person name="Klenk H.-P."/>
        </authorList>
    </citation>
    <scope>NUCLEOTIDE SEQUENCE [LARGE SCALE GENOMIC DNA]</scope>
    <source>
        <strain evidence="2 5">DSM 44581</strain>
    </source>
</reference>
<dbReference type="EMBL" id="CP072788">
    <property type="protein sequence ID" value="QTR02492.1"/>
    <property type="molecule type" value="Genomic_DNA"/>
</dbReference>
<evidence type="ECO:0000313" key="5">
    <source>
        <dbReference type="Proteomes" id="UP001195724"/>
    </source>
</evidence>
<evidence type="ECO:0000313" key="2">
    <source>
        <dbReference type="EMBL" id="MBM7814112.1"/>
    </source>
</evidence>
<reference evidence="3" key="2">
    <citation type="submission" date="2021-04" db="EMBL/GenBank/DDBJ databases">
        <title>Saccharothrix algeriensis WGS.</title>
        <authorList>
            <person name="Stuskova K."/>
            <person name="Hakalova E."/>
            <person name="Tebbal A.B."/>
            <person name="Eichmeier A."/>
        </authorList>
    </citation>
    <scope>NUCLEOTIDE SEQUENCE</scope>
    <source>
        <strain evidence="3">NRRL B-24137</strain>
    </source>
</reference>
<gene>
    <name evidence="3" type="ORF">J7S33_25770</name>
    <name evidence="2" type="ORF">JOE68_004977</name>
</gene>
<sequence length="283" mass="30871">MTDGRPDPVIARFQCGELARQLRVAAKLEHGEAEGLLRALTPSFYATKLTKVENGAMPPSTADVEAMIALYLPTVDQADELRALARDARRRAQPGAIPGPRSRQYLSLERLAVEIRMVYNEIPGLLQTREYARAALSASPVVAASAVDRLAEERAERSRRIIRPDGARVWITLGEEVLDRANGGPAILRRQLEHLREVAAMPNVRLRVVTRAAGAVAGLSAPFTLLHTADGKSFAFVATVVRGDYVKATEPFAAIFQNAWERATPEEESAAILDARIADLTDS</sequence>
<dbReference type="RefSeq" id="WP_204844658.1">
    <property type="nucleotide sequence ID" value="NZ_JAFBCL010000001.1"/>
</dbReference>
<evidence type="ECO:0000259" key="1">
    <source>
        <dbReference type="Pfam" id="PF19054"/>
    </source>
</evidence>
<dbReference type="Proteomes" id="UP000671828">
    <property type="component" value="Chromosome"/>
</dbReference>
<organism evidence="3 4">
    <name type="scientific">Saccharothrix algeriensis</name>
    <dbReference type="NCBI Taxonomy" id="173560"/>
    <lineage>
        <taxon>Bacteria</taxon>
        <taxon>Bacillati</taxon>
        <taxon>Actinomycetota</taxon>
        <taxon>Actinomycetes</taxon>
        <taxon>Pseudonocardiales</taxon>
        <taxon>Pseudonocardiaceae</taxon>
        <taxon>Saccharothrix</taxon>
    </lineage>
</organism>
<keyword evidence="5" id="KW-1185">Reference proteome</keyword>
<dbReference type="AlphaFoldDB" id="A0A8T8HVJ3"/>
<evidence type="ECO:0000313" key="4">
    <source>
        <dbReference type="Proteomes" id="UP000671828"/>
    </source>
</evidence>
<dbReference type="InterPro" id="IPR043917">
    <property type="entry name" value="DUF5753"/>
</dbReference>
<feature type="domain" description="DUF5753" evidence="1">
    <location>
        <begin position="103"/>
        <end position="274"/>
    </location>
</feature>
<accession>A0A8T8HVJ3</accession>
<dbReference type="EMBL" id="JAFBCL010000001">
    <property type="protein sequence ID" value="MBM7814112.1"/>
    <property type="molecule type" value="Genomic_DNA"/>
</dbReference>
<proteinExistence type="predicted"/>
<name>A0A8T8HVJ3_9PSEU</name>
<dbReference type="Proteomes" id="UP001195724">
    <property type="component" value="Unassembled WGS sequence"/>
</dbReference>